<dbReference type="PANTHER" id="PTHR33933">
    <property type="entry name" value="NUCLEOTIDYLTRANSFERASE"/>
    <property type="match status" value="1"/>
</dbReference>
<evidence type="ECO:0000313" key="3">
    <source>
        <dbReference type="Proteomes" id="UP000516304"/>
    </source>
</evidence>
<reference evidence="2 3" key="1">
    <citation type="submission" date="2020-09" db="EMBL/GenBank/DDBJ databases">
        <authorList>
            <person name="Courtine D."/>
        </authorList>
    </citation>
    <scope>NUCLEOTIDE SEQUENCE [LARGE SCALE GENOMIC DNA]</scope>
    <source>
        <strain evidence="2 3">IRI35c</strain>
    </source>
</reference>
<evidence type="ECO:0000313" key="2">
    <source>
        <dbReference type="EMBL" id="CAD5244202.1"/>
    </source>
</evidence>
<proteinExistence type="predicted"/>
<name>A0A7G2D710_9EURY</name>
<feature type="domain" description="Polymerase nucleotidyl transferase" evidence="1">
    <location>
        <begin position="11"/>
        <end position="88"/>
    </location>
</feature>
<dbReference type="Pfam" id="PF01909">
    <property type="entry name" value="NTP_transf_2"/>
    <property type="match status" value="1"/>
</dbReference>
<gene>
    <name evidence="2" type="ORF">TIRI35C_1048</name>
</gene>
<dbReference type="KEGG" id="tcq:TIRI35C_1048"/>
<dbReference type="SUPFAM" id="SSF81301">
    <property type="entry name" value="Nucleotidyltransferase"/>
    <property type="match status" value="1"/>
</dbReference>
<dbReference type="PANTHER" id="PTHR33933:SF3">
    <property type="entry name" value="PROTEIN ADENYLYLTRANSFERASE MJ0604-RELATED"/>
    <property type="match status" value="1"/>
</dbReference>
<dbReference type="Gene3D" id="3.30.460.10">
    <property type="entry name" value="Beta Polymerase, domain 2"/>
    <property type="match status" value="1"/>
</dbReference>
<accession>A0A7G2D710</accession>
<dbReference type="InterPro" id="IPR052548">
    <property type="entry name" value="Type_VII_TA_antitoxin"/>
</dbReference>
<dbReference type="GeneID" id="58918790"/>
<keyword evidence="2" id="KW-0808">Transferase</keyword>
<dbReference type="InterPro" id="IPR002934">
    <property type="entry name" value="Polymerase_NTP_transf_dom"/>
</dbReference>
<evidence type="ECO:0000259" key="1">
    <source>
        <dbReference type="Pfam" id="PF01909"/>
    </source>
</evidence>
<organism evidence="2 3">
    <name type="scientific">Thermococcus camini</name>
    <dbReference type="NCBI Taxonomy" id="2016373"/>
    <lineage>
        <taxon>Archaea</taxon>
        <taxon>Methanobacteriati</taxon>
        <taxon>Methanobacteriota</taxon>
        <taxon>Thermococci</taxon>
        <taxon>Thermococcales</taxon>
        <taxon>Thermococcaceae</taxon>
        <taxon>Thermococcus</taxon>
    </lineage>
</organism>
<dbReference type="RefSeq" id="WP_188202017.1">
    <property type="nucleotide sequence ID" value="NZ_LR881183.1"/>
</dbReference>
<protein>
    <submittedName>
        <fullName evidence="2">Nucleotidyltransferase</fullName>
    </submittedName>
</protein>
<keyword evidence="3" id="KW-1185">Reference proteome</keyword>
<dbReference type="CDD" id="cd05403">
    <property type="entry name" value="NT_KNTase_like"/>
    <property type="match status" value="1"/>
</dbReference>
<dbReference type="EMBL" id="LR881183">
    <property type="protein sequence ID" value="CAD5244202.1"/>
    <property type="molecule type" value="Genomic_DNA"/>
</dbReference>
<dbReference type="InterPro" id="IPR043519">
    <property type="entry name" value="NT_sf"/>
</dbReference>
<dbReference type="Proteomes" id="UP000516304">
    <property type="component" value="Chromosome TIRI35C"/>
</dbReference>
<sequence length="105" mass="12338">MSRETIRDVILRVSRELGLEVNDIILFGSRARGDFRADSDWDVLVVLPRALERKKELEAYKRIHRELLLKGIKVDLLFISKDELEKVKDDTGFLYYYALREGVKI</sequence>
<dbReference type="GO" id="GO:0016779">
    <property type="term" value="F:nucleotidyltransferase activity"/>
    <property type="evidence" value="ECO:0007669"/>
    <property type="project" value="InterPro"/>
</dbReference>
<dbReference type="AlphaFoldDB" id="A0A7G2D710"/>